<feature type="compositionally biased region" description="Basic and acidic residues" evidence="5">
    <location>
        <begin position="148"/>
        <end position="164"/>
    </location>
</feature>
<dbReference type="VEuPathDB" id="FungiDB:PV09_02164"/>
<dbReference type="InterPro" id="IPR039924">
    <property type="entry name" value="ICln/Lot5/Saf5"/>
</dbReference>
<dbReference type="GO" id="GO:0000387">
    <property type="term" value="P:spliceosomal snRNP assembly"/>
    <property type="evidence" value="ECO:0007669"/>
    <property type="project" value="TreeGrafter"/>
</dbReference>
<comment type="subcellular location">
    <subcellularLocation>
        <location evidence="2">Cytoplasm</location>
    </subcellularLocation>
    <subcellularLocation>
        <location evidence="1">Nucleus</location>
    </subcellularLocation>
</comment>
<dbReference type="STRING" id="253628.A0A0D2B7U8"/>
<evidence type="ECO:0000313" key="6">
    <source>
        <dbReference type="EMBL" id="KIW07314.1"/>
    </source>
</evidence>
<name>A0A0D2B7U8_9PEZI</name>
<accession>A0A0D2B7U8</accession>
<evidence type="ECO:0000256" key="3">
    <source>
        <dbReference type="ARBA" id="ARBA00022490"/>
    </source>
</evidence>
<dbReference type="HOGENOM" id="CLU_054062_0_0_1"/>
<dbReference type="Gene3D" id="2.30.29.30">
    <property type="entry name" value="Pleckstrin-homology domain (PH domain)/Phosphotyrosine-binding domain (PTB)"/>
    <property type="match status" value="1"/>
</dbReference>
<feature type="compositionally biased region" description="Acidic residues" evidence="5">
    <location>
        <begin position="194"/>
        <end position="203"/>
    </location>
</feature>
<dbReference type="PANTHER" id="PTHR21399:SF0">
    <property type="entry name" value="METHYLOSOME SUBUNIT PICLN"/>
    <property type="match status" value="1"/>
</dbReference>
<evidence type="ECO:0000256" key="1">
    <source>
        <dbReference type="ARBA" id="ARBA00004123"/>
    </source>
</evidence>
<dbReference type="AlphaFoldDB" id="A0A0D2B7U8"/>
<dbReference type="GeneID" id="27310137"/>
<dbReference type="RefSeq" id="XP_016217183.1">
    <property type="nucleotide sequence ID" value="XM_016355167.1"/>
</dbReference>
<dbReference type="Pfam" id="PF03517">
    <property type="entry name" value="Voldacs"/>
    <property type="match status" value="1"/>
</dbReference>
<gene>
    <name evidence="6" type="ORF">PV09_02164</name>
</gene>
<dbReference type="GO" id="GO:0034715">
    <property type="term" value="C:pICln-Sm protein complex"/>
    <property type="evidence" value="ECO:0007669"/>
    <property type="project" value="TreeGrafter"/>
</dbReference>
<reference evidence="6 7" key="1">
    <citation type="submission" date="2015-01" db="EMBL/GenBank/DDBJ databases">
        <title>The Genome Sequence of Ochroconis gallopava CBS43764.</title>
        <authorList>
            <consortium name="The Broad Institute Genomics Platform"/>
            <person name="Cuomo C."/>
            <person name="de Hoog S."/>
            <person name="Gorbushina A."/>
            <person name="Stielow B."/>
            <person name="Teixiera M."/>
            <person name="Abouelleil A."/>
            <person name="Chapman S.B."/>
            <person name="Priest M."/>
            <person name="Young S.K."/>
            <person name="Wortman J."/>
            <person name="Nusbaum C."/>
            <person name="Birren B."/>
        </authorList>
    </citation>
    <scope>NUCLEOTIDE SEQUENCE [LARGE SCALE GENOMIC DNA]</scope>
    <source>
        <strain evidence="6 7">CBS 43764</strain>
    </source>
</reference>
<evidence type="ECO:0000256" key="2">
    <source>
        <dbReference type="ARBA" id="ARBA00004496"/>
    </source>
</evidence>
<sequence>MPLEIVTECPQQDQFTPLSEHQEQTPSVFFGAKPVLHHHAAGVKLAVRRSEFGQSEALQQLDPSPGDATEDLILETDVWVTSKNVILYSSKASKGVSVDYPTIALHALGSQDGEAAVYLQLDLHDKDLTNDDEDIQTLTLHLIPGAEPRTESNGDANGHADGRHATNGALPANSSAAKALFEALSACADLNPDPADEDEEDDGSGMPEPGAGGWITSDNMHEFMDESGNWIGPEVPVLGAGAGQVRSRDAVDDEEEDPGDEHDETKWRRTS</sequence>
<dbReference type="GO" id="GO:0005829">
    <property type="term" value="C:cytosol"/>
    <property type="evidence" value="ECO:0007669"/>
    <property type="project" value="TreeGrafter"/>
</dbReference>
<dbReference type="GO" id="GO:0045292">
    <property type="term" value="P:mRNA cis splicing, via spliceosome"/>
    <property type="evidence" value="ECO:0007669"/>
    <property type="project" value="TreeGrafter"/>
</dbReference>
<keyword evidence="7" id="KW-1185">Reference proteome</keyword>
<feature type="region of interest" description="Disordered" evidence="5">
    <location>
        <begin position="143"/>
        <end position="170"/>
    </location>
</feature>
<keyword evidence="4" id="KW-0539">Nucleus</keyword>
<protein>
    <recommendedName>
        <fullName evidence="8">Protein LOT5</fullName>
    </recommendedName>
</protein>
<keyword evidence="3" id="KW-0963">Cytoplasm</keyword>
<evidence type="ECO:0000256" key="4">
    <source>
        <dbReference type="ARBA" id="ARBA00023242"/>
    </source>
</evidence>
<dbReference type="GO" id="GO:0005681">
    <property type="term" value="C:spliceosomal complex"/>
    <property type="evidence" value="ECO:0007669"/>
    <property type="project" value="TreeGrafter"/>
</dbReference>
<evidence type="ECO:0000256" key="5">
    <source>
        <dbReference type="SAM" id="MobiDB-lite"/>
    </source>
</evidence>
<evidence type="ECO:0000313" key="7">
    <source>
        <dbReference type="Proteomes" id="UP000053259"/>
    </source>
</evidence>
<feature type="region of interest" description="Disordered" evidence="5">
    <location>
        <begin position="189"/>
        <end position="271"/>
    </location>
</feature>
<dbReference type="OrthoDB" id="19714at2759"/>
<organism evidence="6 7">
    <name type="scientific">Verruconis gallopava</name>
    <dbReference type="NCBI Taxonomy" id="253628"/>
    <lineage>
        <taxon>Eukaryota</taxon>
        <taxon>Fungi</taxon>
        <taxon>Dikarya</taxon>
        <taxon>Ascomycota</taxon>
        <taxon>Pezizomycotina</taxon>
        <taxon>Dothideomycetes</taxon>
        <taxon>Pleosporomycetidae</taxon>
        <taxon>Venturiales</taxon>
        <taxon>Sympoventuriaceae</taxon>
        <taxon>Verruconis</taxon>
    </lineage>
</organism>
<dbReference type="InterPro" id="IPR011993">
    <property type="entry name" value="PH-like_dom_sf"/>
</dbReference>
<proteinExistence type="predicted"/>
<dbReference type="Proteomes" id="UP000053259">
    <property type="component" value="Unassembled WGS sequence"/>
</dbReference>
<dbReference type="InParanoid" id="A0A0D2B7U8"/>
<dbReference type="PANTHER" id="PTHR21399">
    <property type="entry name" value="CHLORIDE CONDUCTANCE REGULATORY PROTEIN ICLN"/>
    <property type="match status" value="1"/>
</dbReference>
<dbReference type="EMBL" id="KN847533">
    <property type="protein sequence ID" value="KIW07314.1"/>
    <property type="molecule type" value="Genomic_DNA"/>
</dbReference>
<feature type="compositionally biased region" description="Acidic residues" evidence="5">
    <location>
        <begin position="251"/>
        <end position="262"/>
    </location>
</feature>
<evidence type="ECO:0008006" key="8">
    <source>
        <dbReference type="Google" id="ProtNLM"/>
    </source>
</evidence>